<feature type="compositionally biased region" description="Basic and acidic residues" evidence="9">
    <location>
        <begin position="773"/>
        <end position="787"/>
    </location>
</feature>
<dbReference type="InterPro" id="IPR027417">
    <property type="entry name" value="P-loop_NTPase"/>
</dbReference>
<evidence type="ECO:0000313" key="13">
    <source>
        <dbReference type="Proteomes" id="UP000253664"/>
    </source>
</evidence>
<evidence type="ECO:0000313" key="12">
    <source>
        <dbReference type="EMBL" id="RCI11269.1"/>
    </source>
</evidence>
<dbReference type="GO" id="GO:0005524">
    <property type="term" value="F:ATP binding"/>
    <property type="evidence" value="ECO:0007669"/>
    <property type="project" value="UniProtKB-KW"/>
</dbReference>
<dbReference type="STRING" id="1330021.A0A367LA22"/>
<feature type="region of interest" description="Disordered" evidence="9">
    <location>
        <begin position="1478"/>
        <end position="1511"/>
    </location>
</feature>
<dbReference type="Gene3D" id="3.40.50.300">
    <property type="entry name" value="P-loop containing nucleotide triphosphate hydrolases"/>
    <property type="match status" value="1"/>
</dbReference>
<dbReference type="EMBL" id="LKCN02000010">
    <property type="protein sequence ID" value="RCI11269.1"/>
    <property type="molecule type" value="Genomic_DNA"/>
</dbReference>
<feature type="compositionally biased region" description="Acidic residues" evidence="9">
    <location>
        <begin position="466"/>
        <end position="488"/>
    </location>
</feature>
<comment type="caution">
    <text evidence="12">The sequence shown here is derived from an EMBL/GenBank/DDBJ whole genome shotgun (WGS) entry which is preliminary data.</text>
</comment>
<keyword evidence="6" id="KW-0067">ATP-binding</keyword>
<dbReference type="GO" id="GO:0005634">
    <property type="term" value="C:nucleus"/>
    <property type="evidence" value="ECO:0007669"/>
    <property type="project" value="UniProtKB-SubCell"/>
</dbReference>
<evidence type="ECO:0000259" key="11">
    <source>
        <dbReference type="PROSITE" id="PS51194"/>
    </source>
</evidence>
<keyword evidence="13" id="KW-1185">Reference proteome</keyword>
<feature type="region of interest" description="Disordered" evidence="9">
    <location>
        <begin position="557"/>
        <end position="576"/>
    </location>
</feature>
<evidence type="ECO:0000256" key="1">
    <source>
        <dbReference type="ARBA" id="ARBA00004123"/>
    </source>
</evidence>
<reference evidence="12 13" key="1">
    <citation type="journal article" date="2015" name="BMC Genomics">
        <title>Insights from the genome of Ophiocordyceps polyrhachis-furcata to pathogenicity and host specificity in insect fungi.</title>
        <authorList>
            <person name="Wichadakul D."/>
            <person name="Kobmoo N."/>
            <person name="Ingsriswang S."/>
            <person name="Tangphatsornruang S."/>
            <person name="Chantasingh D."/>
            <person name="Luangsa-ard J.J."/>
            <person name="Eurwilaichitr L."/>
        </authorList>
    </citation>
    <scope>NUCLEOTIDE SEQUENCE [LARGE SCALE GENOMIC DNA]</scope>
    <source>
        <strain evidence="12 13">BCC 54312</strain>
    </source>
</reference>
<feature type="region of interest" description="Disordered" evidence="9">
    <location>
        <begin position="435"/>
        <end position="520"/>
    </location>
</feature>
<feature type="compositionally biased region" description="Basic residues" evidence="9">
    <location>
        <begin position="442"/>
        <end position="452"/>
    </location>
</feature>
<feature type="compositionally biased region" description="Polar residues" evidence="9">
    <location>
        <begin position="557"/>
        <end position="575"/>
    </location>
</feature>
<comment type="subcellular location">
    <subcellularLocation>
        <location evidence="1">Nucleus</location>
    </subcellularLocation>
</comment>
<dbReference type="PANTHER" id="PTHR45797">
    <property type="entry name" value="RAD54-LIKE"/>
    <property type="match status" value="1"/>
</dbReference>
<dbReference type="PROSITE" id="PS51194">
    <property type="entry name" value="HELICASE_CTER"/>
    <property type="match status" value="1"/>
</dbReference>
<dbReference type="SMART" id="SM00487">
    <property type="entry name" value="DEXDc"/>
    <property type="match status" value="1"/>
</dbReference>
<dbReference type="SMART" id="SM00490">
    <property type="entry name" value="HELICc"/>
    <property type="match status" value="1"/>
</dbReference>
<dbReference type="InterPro" id="IPR049730">
    <property type="entry name" value="SNF2/RAD54-like_C"/>
</dbReference>
<keyword evidence="7" id="KW-0238">DNA-binding</keyword>
<feature type="domain" description="Helicase C-terminal" evidence="11">
    <location>
        <begin position="1200"/>
        <end position="1362"/>
    </location>
</feature>
<proteinExistence type="inferred from homology"/>
<dbReference type="Gene3D" id="3.40.50.10810">
    <property type="entry name" value="Tandem AAA-ATPase domain"/>
    <property type="match status" value="1"/>
</dbReference>
<dbReference type="Pfam" id="PF00271">
    <property type="entry name" value="Helicase_C"/>
    <property type="match status" value="1"/>
</dbReference>
<evidence type="ECO:0000256" key="4">
    <source>
        <dbReference type="ARBA" id="ARBA00022801"/>
    </source>
</evidence>
<dbReference type="PANTHER" id="PTHR45797:SF1">
    <property type="entry name" value="HELICASE ARIP4"/>
    <property type="match status" value="1"/>
</dbReference>
<dbReference type="InterPro" id="IPR044574">
    <property type="entry name" value="ARIP4-like"/>
</dbReference>
<dbReference type="OrthoDB" id="2020972at2759"/>
<dbReference type="InterPro" id="IPR001650">
    <property type="entry name" value="Helicase_C-like"/>
</dbReference>
<dbReference type="InterPro" id="IPR056026">
    <property type="entry name" value="DUF7607"/>
</dbReference>
<feature type="region of interest" description="Disordered" evidence="9">
    <location>
        <begin position="728"/>
        <end position="787"/>
    </location>
</feature>
<accession>A0A367LA22</accession>
<dbReference type="InterPro" id="IPR038718">
    <property type="entry name" value="SNF2-like_sf"/>
</dbReference>
<dbReference type="InterPro" id="IPR000330">
    <property type="entry name" value="SNF2_N"/>
</dbReference>
<feature type="compositionally biased region" description="Acidic residues" evidence="9">
    <location>
        <begin position="739"/>
        <end position="756"/>
    </location>
</feature>
<dbReference type="GO" id="GO:0016887">
    <property type="term" value="F:ATP hydrolysis activity"/>
    <property type="evidence" value="ECO:0007669"/>
    <property type="project" value="InterPro"/>
</dbReference>
<gene>
    <name evidence="12" type="ORF">L249_7226</name>
</gene>
<dbReference type="Proteomes" id="UP000253664">
    <property type="component" value="Unassembled WGS sequence"/>
</dbReference>
<sequence>MDEDCHDDPFLWDVDAVARHLCSLKRPCAKEPVALAAKVAEQGLDGHTLLSFEFVCSRVELFDCLGVTVGSHKASLQRAILSLRSASSAFRRWKIDFLREQSDESPPPEPALIPSNGISNAAANGQQYLEATKKHKLDASEAPSGVSLTSSVVGQDITPAPPTDNAALHFAAEAERPLKRKRVAPVQLTDGFANRAEDSPAWEYQSQHAYLGRGAISITDITAPDRLHTTRLVETAKTFATPFPFKVPPGLRSTIGRIMKLHLRATGHREALLRQGLISRLPSPSQESDEILNLSDLPDSFDEETLREIDLEEAETKMAQSLSRAIEPERVLALLQEVDTKIRTAWRENKLPRYQRKAYKLWTDATKRGTKTKQINQARVTAKTIGHRLQALKAEIAQQPYAKESEVREQARSFEQSLEDRLYNEWLAGVLESRAEPPKPKSLPRPKRRAAPKSRFPDGDEILTSSDEDDFIVPDDDDQSVQADDLDAPVEPLNESRLRSSDSKDDLAESSARSKKNEASDFELRTPIKAEYFLDLTQAETPESLRRQSWRGTSVIDLTTPTKPKSRLAQPSVSANDEDDLFVRDEEDANDESLADVEQIGKARPQHWAKEKNGPKLVICLLWRLPHFRRSRVLEAARRQDDDDLYEVTVTKQLSEPLENPTLLDKAGPETTAFDLTRIFLSFVKLKNCKEPRIMSMSAADRKRLESGKEERWGEFLKLLRENAHRFPEDSQIYRPDTLDDGIDDLEEGQDDELPESQESPSQSRKNMPKEIVQNKEAVDLRQREQRRLQEQEARRLKLRAELDLSGSMSQDKSRLIINESKTEDQPFIYVNERVGMRIKHHQIEGVRFMWNQIVTDAHTSQGCLLAHSMGLGKTMQVITLLLAIQESVKSSDPDVRSQIPEHLWSSKTLVLCPAGLVDNWMDELLLWAPDQILGPMRKVESRQSLEDRRSTVLSWADHGGILVTGYPMLQKLMAGDGEIETKLTQRPNIVVADEAHTIKNPESKAHQACSRFTTKCRIALTGSPLANNIEEYYYMIDWVAPNFLGPLKEFQQIYAKPIQQGTYQDSSRWEKRTGLRQLKVLEITVAPKVNRRTTKTCAKDDLPPKQEFVLCVPPTAMQRRLYDLYLTSLQNPCEGEMRSLDDRIFAILSNLALVVNHPSCLRKKAEMVRDKKVHAQAQEGNVLPDSLVSSILKETKVPDLSNSLMSVKTELLLIILDKARELGDKVLVFSQSLLTLNYLETVLKWQKRQVYRLDGQTPIGERQELVKRFNSGNQEVYLISTNAGGVGLNIQGANRVVIFDFKWNPVQEQQAVGRAYRIGQVKPVVVYRFVTAGTFEEDLQNRAVFKTQLASRVVDKKNPLSWSKKDAKILHRILDVPAKSLDEFVGKDSILDALILHKSNGEAIRWIMSTDTFEEEDPEEGLTAQEQRHAEDMAKMNHLRLSNPDEFERLKRETELREVERYKTGGIFVEQGTIDRSSSSAVNGAGASGATTTTGPAAETTAAGPQAAGPLPMTGINTYFGGMEREETRWNLVDSRPRPRASLFTAPLKSKAQDNFEVALRQSMEKSGYEQQEQQKATKVTLAIKQVRKEKGEGFLPDDQHWRLLTGFLQSPRFALSVASGHLSPSYLARTSKTELERRVTVLNTLSETEFDKQMKASPDKAPDPVV</sequence>
<comment type="similarity">
    <text evidence="2">Belongs to the SNF2/RAD54 helicase family.</text>
</comment>
<keyword evidence="5" id="KW-0347">Helicase</keyword>
<feature type="compositionally biased region" description="Basic and acidic residues" evidence="9">
    <location>
        <begin position="494"/>
        <end position="507"/>
    </location>
</feature>
<dbReference type="Pfam" id="PF00176">
    <property type="entry name" value="SNF2-rel_dom"/>
    <property type="match status" value="1"/>
</dbReference>
<dbReference type="CDD" id="cd18793">
    <property type="entry name" value="SF2_C_SNF"/>
    <property type="match status" value="1"/>
</dbReference>
<dbReference type="SUPFAM" id="SSF52540">
    <property type="entry name" value="P-loop containing nucleoside triphosphate hydrolases"/>
    <property type="match status" value="2"/>
</dbReference>
<evidence type="ECO:0000256" key="8">
    <source>
        <dbReference type="ARBA" id="ARBA00023242"/>
    </source>
</evidence>
<evidence type="ECO:0000256" key="7">
    <source>
        <dbReference type="ARBA" id="ARBA00023125"/>
    </source>
</evidence>
<evidence type="ECO:0000256" key="2">
    <source>
        <dbReference type="ARBA" id="ARBA00007025"/>
    </source>
</evidence>
<evidence type="ECO:0000256" key="9">
    <source>
        <dbReference type="SAM" id="MobiDB-lite"/>
    </source>
</evidence>
<dbReference type="PROSITE" id="PS51192">
    <property type="entry name" value="HELICASE_ATP_BIND_1"/>
    <property type="match status" value="1"/>
</dbReference>
<feature type="domain" description="Helicase ATP-binding" evidence="10">
    <location>
        <begin position="855"/>
        <end position="1043"/>
    </location>
</feature>
<evidence type="ECO:0000256" key="6">
    <source>
        <dbReference type="ARBA" id="ARBA00022840"/>
    </source>
</evidence>
<organism evidence="12 13">
    <name type="scientific">Ophiocordyceps polyrhachis-furcata BCC 54312</name>
    <dbReference type="NCBI Taxonomy" id="1330021"/>
    <lineage>
        <taxon>Eukaryota</taxon>
        <taxon>Fungi</taxon>
        <taxon>Dikarya</taxon>
        <taxon>Ascomycota</taxon>
        <taxon>Pezizomycotina</taxon>
        <taxon>Sordariomycetes</taxon>
        <taxon>Hypocreomycetidae</taxon>
        <taxon>Hypocreales</taxon>
        <taxon>Ophiocordycipitaceae</taxon>
        <taxon>Ophiocordyceps</taxon>
    </lineage>
</organism>
<protein>
    <submittedName>
        <fullName evidence="12">Uncharacterized protein</fullName>
    </submittedName>
</protein>
<dbReference type="GO" id="GO:0003677">
    <property type="term" value="F:DNA binding"/>
    <property type="evidence" value="ECO:0007669"/>
    <property type="project" value="UniProtKB-KW"/>
</dbReference>
<evidence type="ECO:0000256" key="3">
    <source>
        <dbReference type="ARBA" id="ARBA00022741"/>
    </source>
</evidence>
<dbReference type="Pfam" id="PF24580">
    <property type="entry name" value="DUF7607"/>
    <property type="match status" value="1"/>
</dbReference>
<keyword evidence="3" id="KW-0547">Nucleotide-binding</keyword>
<name>A0A367LA22_9HYPO</name>
<evidence type="ECO:0000259" key="10">
    <source>
        <dbReference type="PROSITE" id="PS51192"/>
    </source>
</evidence>
<dbReference type="GO" id="GO:0004386">
    <property type="term" value="F:helicase activity"/>
    <property type="evidence" value="ECO:0007669"/>
    <property type="project" value="UniProtKB-KW"/>
</dbReference>
<keyword evidence="8" id="KW-0539">Nucleus</keyword>
<keyword evidence="4" id="KW-0378">Hydrolase</keyword>
<dbReference type="InterPro" id="IPR014001">
    <property type="entry name" value="Helicase_ATP-bd"/>
</dbReference>
<evidence type="ECO:0000256" key="5">
    <source>
        <dbReference type="ARBA" id="ARBA00022806"/>
    </source>
</evidence>